<dbReference type="EMBL" id="CM042029">
    <property type="protein sequence ID" value="KAI3792999.1"/>
    <property type="molecule type" value="Genomic_DNA"/>
</dbReference>
<gene>
    <name evidence="1" type="ORF">L1987_35611</name>
</gene>
<dbReference type="Proteomes" id="UP001056120">
    <property type="component" value="Linkage Group LG12"/>
</dbReference>
<proteinExistence type="predicted"/>
<organism evidence="1 2">
    <name type="scientific">Smallanthus sonchifolius</name>
    <dbReference type="NCBI Taxonomy" id="185202"/>
    <lineage>
        <taxon>Eukaryota</taxon>
        <taxon>Viridiplantae</taxon>
        <taxon>Streptophyta</taxon>
        <taxon>Embryophyta</taxon>
        <taxon>Tracheophyta</taxon>
        <taxon>Spermatophyta</taxon>
        <taxon>Magnoliopsida</taxon>
        <taxon>eudicotyledons</taxon>
        <taxon>Gunneridae</taxon>
        <taxon>Pentapetalae</taxon>
        <taxon>asterids</taxon>
        <taxon>campanulids</taxon>
        <taxon>Asterales</taxon>
        <taxon>Asteraceae</taxon>
        <taxon>Asteroideae</taxon>
        <taxon>Heliantheae alliance</taxon>
        <taxon>Millerieae</taxon>
        <taxon>Smallanthus</taxon>
    </lineage>
</organism>
<comment type="caution">
    <text evidence="1">The sequence shown here is derived from an EMBL/GenBank/DDBJ whole genome shotgun (WGS) entry which is preliminary data.</text>
</comment>
<protein>
    <submittedName>
        <fullName evidence="1">Uncharacterized protein</fullName>
    </submittedName>
</protein>
<accession>A0ACB9HAV4</accession>
<sequence length="180" mass="20434">MAVLFAGWGYKEVTVSFIGGMKCLISLNSPELVKDFVTKTDVWKDHLSSAVLWEGQEIPYERVVNLRMEGLPIVLREEETYRKIAGLYGKVIEPLDISWDSFDVSAGSLTNTENFATGCKIRFRSKRVGYNSFMPTKSFPATIFLHRQGDQRGRDRQRKVGALRGTIPTFITSGRFPLLY</sequence>
<reference evidence="2" key="1">
    <citation type="journal article" date="2022" name="Mol. Ecol. Resour.">
        <title>The genomes of chicory, endive, great burdock and yacon provide insights into Asteraceae palaeo-polyploidization history and plant inulin production.</title>
        <authorList>
            <person name="Fan W."/>
            <person name="Wang S."/>
            <person name="Wang H."/>
            <person name="Wang A."/>
            <person name="Jiang F."/>
            <person name="Liu H."/>
            <person name="Zhao H."/>
            <person name="Xu D."/>
            <person name="Zhang Y."/>
        </authorList>
    </citation>
    <scope>NUCLEOTIDE SEQUENCE [LARGE SCALE GENOMIC DNA]</scope>
    <source>
        <strain evidence="2">cv. Yunnan</strain>
    </source>
</reference>
<reference evidence="1 2" key="2">
    <citation type="journal article" date="2022" name="Mol. Ecol. Resour.">
        <title>The genomes of chicory, endive, great burdock and yacon provide insights into Asteraceae paleo-polyploidization history and plant inulin production.</title>
        <authorList>
            <person name="Fan W."/>
            <person name="Wang S."/>
            <person name="Wang H."/>
            <person name="Wang A."/>
            <person name="Jiang F."/>
            <person name="Liu H."/>
            <person name="Zhao H."/>
            <person name="Xu D."/>
            <person name="Zhang Y."/>
        </authorList>
    </citation>
    <scope>NUCLEOTIDE SEQUENCE [LARGE SCALE GENOMIC DNA]</scope>
    <source>
        <strain evidence="2">cv. Yunnan</strain>
        <tissue evidence="1">Leaves</tissue>
    </source>
</reference>
<keyword evidence="2" id="KW-1185">Reference proteome</keyword>
<evidence type="ECO:0000313" key="2">
    <source>
        <dbReference type="Proteomes" id="UP001056120"/>
    </source>
</evidence>
<evidence type="ECO:0000313" key="1">
    <source>
        <dbReference type="EMBL" id="KAI3792999.1"/>
    </source>
</evidence>
<name>A0ACB9HAV4_9ASTR</name>